<protein>
    <recommendedName>
        <fullName evidence="6">Nucleolar pre-ribosomal-associated protein 1</fullName>
    </recommendedName>
</protein>
<dbReference type="PANTHER" id="PTHR13500">
    <property type="entry name" value="NUCLEOLAR PRERIBOSOMAL-ASSOCIATED PROTEIN 1"/>
    <property type="match status" value="1"/>
</dbReference>
<keyword evidence="5" id="KW-1185">Reference proteome</keyword>
<dbReference type="GO" id="GO:0005730">
    <property type="term" value="C:nucleolus"/>
    <property type="evidence" value="ECO:0007669"/>
    <property type="project" value="TreeGrafter"/>
</dbReference>
<comment type="caution">
    <text evidence="4">The sequence shown here is derived from an EMBL/GenBank/DDBJ whole genome shotgun (WGS) entry which is preliminary data.</text>
</comment>
<proteinExistence type="predicted"/>
<dbReference type="GO" id="GO:0000463">
    <property type="term" value="P:maturation of LSU-rRNA from tricistronic rRNA transcript (SSU-rRNA, 5.8S rRNA, LSU-rRNA)"/>
    <property type="evidence" value="ECO:0007669"/>
    <property type="project" value="TreeGrafter"/>
</dbReference>
<dbReference type="InterPro" id="IPR039844">
    <property type="entry name" value="URB1"/>
</dbReference>
<dbReference type="Pfam" id="PF11707">
    <property type="entry name" value="Npa1"/>
    <property type="match status" value="1"/>
</dbReference>
<evidence type="ECO:0000313" key="5">
    <source>
        <dbReference type="Proteomes" id="UP000654370"/>
    </source>
</evidence>
<dbReference type="Proteomes" id="UP000654370">
    <property type="component" value="Unassembled WGS sequence"/>
</dbReference>
<feature type="domain" description="URB1 N-terminal" evidence="1">
    <location>
        <begin position="76"/>
        <end position="414"/>
    </location>
</feature>
<gene>
    <name evidence="4" type="ORF">INT43_007825</name>
</gene>
<organism evidence="4 5">
    <name type="scientific">Mortierella isabellina</name>
    <name type="common">Filamentous fungus</name>
    <name type="synonym">Umbelopsis isabellina</name>
    <dbReference type="NCBI Taxonomy" id="91625"/>
    <lineage>
        <taxon>Eukaryota</taxon>
        <taxon>Fungi</taxon>
        <taxon>Fungi incertae sedis</taxon>
        <taxon>Mucoromycota</taxon>
        <taxon>Mucoromycotina</taxon>
        <taxon>Umbelopsidomycetes</taxon>
        <taxon>Umbelopsidales</taxon>
        <taxon>Umbelopsidaceae</taxon>
        <taxon>Umbelopsis</taxon>
    </lineage>
</organism>
<name>A0A8H7PNC8_MORIS</name>
<sequence length="2137" mass="242317">MGTETKKGTTDSKDFKPFLTSEEVKEALEQRHVDLLSGNLNTLRKQLHTAIADGLDPTAKVTRPLVEYLQSSPEGEELFAIWDLQTQNNLQAIEISILDTIKLFLDLCRTPIIRSSGVSLIRRILQQQMRYVYRNLTTPRILLQQSTLKLLVSMNSFSSATTRELMDTFNFQLNVGWVKDGKSPFPQRLTLCLFYRDLRNFQINLLTINITDLRTSYVEFVLAFFKSGDTTVKKDILQVKDLVSPIFKGLERDAYPLIEMVLSVMYEHFIMDQTVPRTTKISLFNNYVLDQLAKVYARRTEDATSPTENDIPANLVHHFLISICCTPGIGICFYDAGWYPPTLLESNKKTSGDNIKIRNKILGHFIKGLRVSEDLRQQELLVKILKACPELTQGYWQSTSLTFEPRLSSNWIANMAVLQKILSIPPPSLLLGKTQFYPTTTPNYLTIVDNILPACLSRNFLSKGLQHSSGLVRYMTILTLTASMKKLEAVANNIGNVVSSFEENELSANVTSQTEKALKERSTAVLNWRGCLRKVCDELCRRLPGVQLLAALYSQAISPVKDETADADHGVPEEKTLMQDTILRLIVQLQKLLPEVMVEAKFDFSNFIPSDISAVKTTAQIHLLELLLTLSDFRWSNRAAGSSKTHLHGLLSLLLSTSNKHVATLTRKLLVKTLSDTFMFNHDPEEINIWLDSLPKKLIKNSDRPETASQISNEQMLILNYLDDCINRFTKAQYKYMDSALEIVKQTNTEIQAASETERLAQSILNQSSLIDRQPFSPLLITFMEQFGYLKDGSEVIARFIQSIYVRLLGKQIIAGYLSNVFHKYMEKHIKSDANVDYFRKQKQFDAQAILSSTSALLRGILVSPKQLKLSMLSIKNSNVTSTLQVEGMELSSSQQLLLQVLRALPVDDFHQSLPELCHICQDKLGWQDLEPLIDYLEERHPAAGSIFQYTTLYKTTESASKLWKQLPFEVIFYNVAIDNIGSPFVLEMLNHSIANLDGQQLVAAASHVLLLLSSCEKIATKATDCVKACFLLLDKILAKASYKAEKNVTKQLAELIFKHPALIDSYLDSSKSSSFAMSSDDIQALVVKYLIPKRAEMTKSADIKTLHLPYTIQVVNHTLDVIHNSQTGDVNQILNEKEVKRVQLFCDHLAKEDLLSIIRSLLKLYESQKKQRGGKNIVYMQQFSSLLTITSVALYQNVDEHNDFEEDLLTALFTMWENHPTDDLDHLIANILEWSSIPDYLPGAMLTTDLLESYERRIFVKKHTSISASAVNNMLKAMNAARSRILSTLMKYRADCREIFIEHLVNGDAWQSIPLDLMAPVMLSYLSGLRACMHLEQAESDLTVERNTAIESFLSNYQKPLFESMLSSKNHDDSHNGSSTAASLLCSLVGMKSSVDLPTELISWCKDHNTEFASYDIATVFSAFFDATCNDNSQVKFATEFLNQFLVNLRQIVEKRAIDEHENLDRSLELVSKKLALLKDQGIPDIDTDTVQEYILAVILDGLESSSLISFTSVLINLMKHQYNHDEPVSTYLRNIVEHAEFKRLTAREVEDNQEETTAKQRESIIWLVHSLAEARPTAMVNNLSLLDPLLCSYGATTELCDQLILSILLLCEKHSSQSVAGKALLFGPGSDKTRQYHAERGLMFNNAALVNESLNLLDPAIMFNTVNDYPVDLTLERSYDFWDITMNKRSTDGPVVYDPAFLLPLLSTLLMAGTVDCRKFLECNAVGLMLVSLSSNDNNVRKVGYMLLDDYYVMLQHAEFREQKQIMLLMNALRNAITERDQDTTFKRMPLLITAFSAQAIPILFSPAHFMYPKVNTFLLQRQLIDIEDIPLFYKLFNTASEQHKQDRNWILRLLGIGLHNFEDHRIYKRRHVYDLITAFFDSKLADNFTKRLILNIFWKATDSPSITLDLARNSGLLSWLHQLAASASDNEEIHVVCSKLLLKILRSLQSTSHGKHWMTGVPQQQIAAIATTLLRSIETEAASDISSALLLCRKVMLLLQIYYKIALNFGDNHLQIQLMRSIMKLLKSCEGYLTPIGLPISTSRDTLLEFAKQETAARTVDFSSDDRAAFLSVYQLTIHYLLELHLHRMKFSETANLLHDDNKEIFRFLQARSIPLGIGHQTNEWMISCINSLS</sequence>
<evidence type="ECO:0000259" key="1">
    <source>
        <dbReference type="Pfam" id="PF11707"/>
    </source>
</evidence>
<evidence type="ECO:0000259" key="3">
    <source>
        <dbReference type="Pfam" id="PF26140"/>
    </source>
</evidence>
<reference evidence="4" key="1">
    <citation type="submission" date="2020-12" db="EMBL/GenBank/DDBJ databases">
        <title>Metabolic potential, ecology and presence of endohyphal bacteria is reflected in genomic diversity of Mucoromycotina.</title>
        <authorList>
            <person name="Muszewska A."/>
            <person name="Okrasinska A."/>
            <person name="Steczkiewicz K."/>
            <person name="Drgas O."/>
            <person name="Orlowska M."/>
            <person name="Perlinska-Lenart U."/>
            <person name="Aleksandrzak-Piekarczyk T."/>
            <person name="Szatraj K."/>
            <person name="Zielenkiewicz U."/>
            <person name="Pilsyk S."/>
            <person name="Malc E."/>
            <person name="Mieczkowski P."/>
            <person name="Kruszewska J.S."/>
            <person name="Biernat P."/>
            <person name="Pawlowska J."/>
        </authorList>
    </citation>
    <scope>NUCLEOTIDE SEQUENCE</scope>
    <source>
        <strain evidence="4">WA0000067209</strain>
    </source>
</reference>
<evidence type="ECO:0000259" key="2">
    <source>
        <dbReference type="Pfam" id="PF16201"/>
    </source>
</evidence>
<evidence type="ECO:0000313" key="4">
    <source>
        <dbReference type="EMBL" id="KAG2177168.1"/>
    </source>
</evidence>
<dbReference type="InterPro" id="IPR032436">
    <property type="entry name" value="URB1_C"/>
</dbReference>
<accession>A0A8H7PNC8</accession>
<dbReference type="EMBL" id="JAEPQZ010000009">
    <property type="protein sequence ID" value="KAG2177168.1"/>
    <property type="molecule type" value="Genomic_DNA"/>
</dbReference>
<dbReference type="OrthoDB" id="72892at2759"/>
<dbReference type="InterPro" id="IPR021714">
    <property type="entry name" value="URB1_N"/>
</dbReference>
<dbReference type="PANTHER" id="PTHR13500:SF0">
    <property type="entry name" value="NUCLEOLAR PRE-RIBOSOMAL-ASSOCIATED PROTEIN 1"/>
    <property type="match status" value="1"/>
</dbReference>
<feature type="domain" description="URB1 central HEAT repeat" evidence="3">
    <location>
        <begin position="632"/>
        <end position="844"/>
    </location>
</feature>
<feature type="domain" description="URB1 C-terminal" evidence="2">
    <location>
        <begin position="1729"/>
        <end position="1922"/>
    </location>
</feature>
<dbReference type="InterPro" id="IPR059018">
    <property type="entry name" value="HEAT_URB1"/>
</dbReference>
<dbReference type="Pfam" id="PF26140">
    <property type="entry name" value="HEAT_URB1"/>
    <property type="match status" value="1"/>
</dbReference>
<evidence type="ECO:0008006" key="6">
    <source>
        <dbReference type="Google" id="ProtNLM"/>
    </source>
</evidence>
<dbReference type="Pfam" id="PF16201">
    <property type="entry name" value="NopRA1"/>
    <property type="match status" value="1"/>
</dbReference>
<dbReference type="GO" id="GO:0000466">
    <property type="term" value="P:maturation of 5.8S rRNA from tricistronic rRNA transcript (SSU-rRNA, 5.8S rRNA, LSU-rRNA)"/>
    <property type="evidence" value="ECO:0007669"/>
    <property type="project" value="TreeGrafter"/>
</dbReference>